<dbReference type="PANTHER" id="PTHR43228">
    <property type="entry name" value="TWO-COMPONENT RESPONSE REGULATOR"/>
    <property type="match status" value="1"/>
</dbReference>
<keyword evidence="5" id="KW-1185">Reference proteome</keyword>
<dbReference type="CDD" id="cd17546">
    <property type="entry name" value="REC_hyHK_CKI1_RcsC-like"/>
    <property type="match status" value="1"/>
</dbReference>
<dbReference type="PANTHER" id="PTHR43228:SF1">
    <property type="entry name" value="TWO-COMPONENT RESPONSE REGULATOR ARR22"/>
    <property type="match status" value="1"/>
</dbReference>
<sequence>MAFRMGSSSSKSVNKSGNMRIDGTNSNFTAGKRLCVLIVDDDPVIQRIHSVLLRRFGLETQVVGNGKEVVDLYRSGASFHLVLVDMEMPIMDGPKATRELRAMGVNSMIVGMTSRDQDSEKLAFMAAGLDDCHAKPLTVDTITSLLQELNKKH</sequence>
<name>A0A4S4DIY8_CAMSN</name>
<evidence type="ECO:0000259" key="3">
    <source>
        <dbReference type="PROSITE" id="PS50110"/>
    </source>
</evidence>
<feature type="region of interest" description="Disordered" evidence="2">
    <location>
        <begin position="1"/>
        <end position="22"/>
    </location>
</feature>
<evidence type="ECO:0000313" key="5">
    <source>
        <dbReference type="Proteomes" id="UP000306102"/>
    </source>
</evidence>
<feature type="compositionally biased region" description="Low complexity" evidence="2">
    <location>
        <begin position="1"/>
        <end position="19"/>
    </location>
</feature>
<dbReference type="GO" id="GO:0000160">
    <property type="term" value="P:phosphorelay signal transduction system"/>
    <property type="evidence" value="ECO:0007669"/>
    <property type="project" value="InterPro"/>
</dbReference>
<dbReference type="Gene3D" id="3.40.50.2300">
    <property type="match status" value="1"/>
</dbReference>
<proteinExistence type="predicted"/>
<dbReference type="InterPro" id="IPR011006">
    <property type="entry name" value="CheY-like_superfamily"/>
</dbReference>
<dbReference type="SMR" id="A0A4S4DIY8"/>
<evidence type="ECO:0000313" key="4">
    <source>
        <dbReference type="EMBL" id="THG02802.1"/>
    </source>
</evidence>
<feature type="domain" description="Response regulatory" evidence="3">
    <location>
        <begin position="35"/>
        <end position="150"/>
    </location>
</feature>
<keyword evidence="1" id="KW-0597">Phosphoprotein</keyword>
<gene>
    <name evidence="4" type="ORF">TEA_017032</name>
</gene>
<dbReference type="InterPro" id="IPR001789">
    <property type="entry name" value="Sig_transdc_resp-reg_receiver"/>
</dbReference>
<dbReference type="SMART" id="SM00448">
    <property type="entry name" value="REC"/>
    <property type="match status" value="1"/>
</dbReference>
<dbReference type="Pfam" id="PF00072">
    <property type="entry name" value="Response_reg"/>
    <property type="match status" value="1"/>
</dbReference>
<dbReference type="Proteomes" id="UP000306102">
    <property type="component" value="Unassembled WGS sequence"/>
</dbReference>
<dbReference type="PROSITE" id="PS50110">
    <property type="entry name" value="RESPONSE_REGULATORY"/>
    <property type="match status" value="1"/>
</dbReference>
<protein>
    <recommendedName>
        <fullName evidence="3">Response regulatory domain-containing protein</fullName>
    </recommendedName>
</protein>
<dbReference type="AlphaFoldDB" id="A0A4S4DIY8"/>
<evidence type="ECO:0000256" key="1">
    <source>
        <dbReference type="PROSITE-ProRule" id="PRU00169"/>
    </source>
</evidence>
<comment type="caution">
    <text evidence="4">The sequence shown here is derived from an EMBL/GenBank/DDBJ whole genome shotgun (WGS) entry which is preliminary data.</text>
</comment>
<dbReference type="InterPro" id="IPR052048">
    <property type="entry name" value="ST_Response_Regulator"/>
</dbReference>
<evidence type="ECO:0000256" key="2">
    <source>
        <dbReference type="SAM" id="MobiDB-lite"/>
    </source>
</evidence>
<dbReference type="SUPFAM" id="SSF52172">
    <property type="entry name" value="CheY-like"/>
    <property type="match status" value="1"/>
</dbReference>
<accession>A0A4S4DIY8</accession>
<organism evidence="4 5">
    <name type="scientific">Camellia sinensis var. sinensis</name>
    <name type="common">China tea</name>
    <dbReference type="NCBI Taxonomy" id="542762"/>
    <lineage>
        <taxon>Eukaryota</taxon>
        <taxon>Viridiplantae</taxon>
        <taxon>Streptophyta</taxon>
        <taxon>Embryophyta</taxon>
        <taxon>Tracheophyta</taxon>
        <taxon>Spermatophyta</taxon>
        <taxon>Magnoliopsida</taxon>
        <taxon>eudicotyledons</taxon>
        <taxon>Gunneridae</taxon>
        <taxon>Pentapetalae</taxon>
        <taxon>asterids</taxon>
        <taxon>Ericales</taxon>
        <taxon>Theaceae</taxon>
        <taxon>Camellia</taxon>
    </lineage>
</organism>
<reference evidence="4 5" key="1">
    <citation type="journal article" date="2018" name="Proc. Natl. Acad. Sci. U.S.A.">
        <title>Draft genome sequence of Camellia sinensis var. sinensis provides insights into the evolution of the tea genome and tea quality.</title>
        <authorList>
            <person name="Wei C."/>
            <person name="Yang H."/>
            <person name="Wang S."/>
            <person name="Zhao J."/>
            <person name="Liu C."/>
            <person name="Gao L."/>
            <person name="Xia E."/>
            <person name="Lu Y."/>
            <person name="Tai Y."/>
            <person name="She G."/>
            <person name="Sun J."/>
            <person name="Cao H."/>
            <person name="Tong W."/>
            <person name="Gao Q."/>
            <person name="Li Y."/>
            <person name="Deng W."/>
            <person name="Jiang X."/>
            <person name="Wang W."/>
            <person name="Chen Q."/>
            <person name="Zhang S."/>
            <person name="Li H."/>
            <person name="Wu J."/>
            <person name="Wang P."/>
            <person name="Li P."/>
            <person name="Shi C."/>
            <person name="Zheng F."/>
            <person name="Jian J."/>
            <person name="Huang B."/>
            <person name="Shan D."/>
            <person name="Shi M."/>
            <person name="Fang C."/>
            <person name="Yue Y."/>
            <person name="Li F."/>
            <person name="Li D."/>
            <person name="Wei S."/>
            <person name="Han B."/>
            <person name="Jiang C."/>
            <person name="Yin Y."/>
            <person name="Xia T."/>
            <person name="Zhang Z."/>
            <person name="Bennetzen J.L."/>
            <person name="Zhao S."/>
            <person name="Wan X."/>
        </authorList>
    </citation>
    <scope>NUCLEOTIDE SEQUENCE [LARGE SCALE GENOMIC DNA]</scope>
    <source>
        <strain evidence="5">cv. Shuchazao</strain>
        <tissue evidence="4">Leaf</tissue>
    </source>
</reference>
<dbReference type="STRING" id="542762.A0A4S4DIY8"/>
<dbReference type="EMBL" id="SDRB02011112">
    <property type="protein sequence ID" value="THG02802.1"/>
    <property type="molecule type" value="Genomic_DNA"/>
</dbReference>
<feature type="modified residue" description="4-aspartylphosphate" evidence="1">
    <location>
        <position position="85"/>
    </location>
</feature>